<dbReference type="Proteomes" id="UP000053791">
    <property type="component" value="Unassembled WGS sequence"/>
</dbReference>
<reference evidence="1 2" key="1">
    <citation type="submission" date="2015-12" db="EMBL/GenBank/DDBJ databases">
        <authorList>
            <person name="Shamseldin A."/>
            <person name="Moawad H."/>
            <person name="Abd El-Rahim W.M."/>
            <person name="Sadowsky M.J."/>
        </authorList>
    </citation>
    <scope>NUCLEOTIDE SEQUENCE [LARGE SCALE GENOMIC DNA]</scope>
    <source>
        <strain evidence="1 2">ZGT118</strain>
    </source>
</reference>
<gene>
    <name evidence="1" type="ORF">AVO45_14940</name>
</gene>
<sequence>MHTPFDFKDEGSKIVYVKAVDVADLPEEVRLQAGDREHLYAVHDSQGQQLALVADRKLAFVLARQHDLSPVTVH</sequence>
<organism evidence="1 2">
    <name type="scientific">Ruegeria marisrubri</name>
    <dbReference type="NCBI Taxonomy" id="1685379"/>
    <lineage>
        <taxon>Bacteria</taxon>
        <taxon>Pseudomonadati</taxon>
        <taxon>Pseudomonadota</taxon>
        <taxon>Alphaproteobacteria</taxon>
        <taxon>Rhodobacterales</taxon>
        <taxon>Roseobacteraceae</taxon>
        <taxon>Ruegeria</taxon>
    </lineage>
</organism>
<accession>A0A0X3TC65</accession>
<dbReference type="EMBL" id="LQBQ01000038">
    <property type="protein sequence ID" value="KUJ73377.1"/>
    <property type="molecule type" value="Genomic_DNA"/>
</dbReference>
<proteinExistence type="predicted"/>
<dbReference type="STRING" id="1685379.AVO45_14940"/>
<keyword evidence="2" id="KW-1185">Reference proteome</keyword>
<dbReference type="RefSeq" id="WP_068349808.1">
    <property type="nucleotide sequence ID" value="NZ_LQBQ01000038.1"/>
</dbReference>
<evidence type="ECO:0000313" key="2">
    <source>
        <dbReference type="Proteomes" id="UP000053791"/>
    </source>
</evidence>
<dbReference type="InterPro" id="IPR009531">
    <property type="entry name" value="DUF1150"/>
</dbReference>
<comment type="caution">
    <text evidence="1">The sequence shown here is derived from an EMBL/GenBank/DDBJ whole genome shotgun (WGS) entry which is preliminary data.</text>
</comment>
<name>A0A0X3TC65_9RHOB</name>
<dbReference type="OrthoDB" id="7205167at2"/>
<dbReference type="Pfam" id="PF06620">
    <property type="entry name" value="DUF1150"/>
    <property type="match status" value="1"/>
</dbReference>
<dbReference type="AlphaFoldDB" id="A0A0X3TC65"/>
<evidence type="ECO:0000313" key="1">
    <source>
        <dbReference type="EMBL" id="KUJ73377.1"/>
    </source>
</evidence>
<protein>
    <submittedName>
        <fullName evidence="1">Uncharacterized protein</fullName>
    </submittedName>
</protein>